<feature type="compositionally biased region" description="Polar residues" evidence="1">
    <location>
        <begin position="160"/>
        <end position="170"/>
    </location>
</feature>
<evidence type="ECO:0000313" key="2">
    <source>
        <dbReference type="EMBL" id="ETO19055.1"/>
    </source>
</evidence>
<feature type="compositionally biased region" description="Basic and acidic residues" evidence="1">
    <location>
        <begin position="124"/>
        <end position="152"/>
    </location>
</feature>
<evidence type="ECO:0000256" key="1">
    <source>
        <dbReference type="SAM" id="MobiDB-lite"/>
    </source>
</evidence>
<protein>
    <submittedName>
        <fullName evidence="2">Uncharacterized protein</fullName>
    </submittedName>
</protein>
<feature type="region of interest" description="Disordered" evidence="1">
    <location>
        <begin position="88"/>
        <end position="170"/>
    </location>
</feature>
<feature type="region of interest" description="Disordered" evidence="1">
    <location>
        <begin position="195"/>
        <end position="220"/>
    </location>
</feature>
<organism evidence="2 3">
    <name type="scientific">Reticulomyxa filosa</name>
    <dbReference type="NCBI Taxonomy" id="46433"/>
    <lineage>
        <taxon>Eukaryota</taxon>
        <taxon>Sar</taxon>
        <taxon>Rhizaria</taxon>
        <taxon>Retaria</taxon>
        <taxon>Foraminifera</taxon>
        <taxon>Monothalamids</taxon>
        <taxon>Reticulomyxidae</taxon>
        <taxon>Reticulomyxa</taxon>
    </lineage>
</organism>
<comment type="caution">
    <text evidence="2">The sequence shown here is derived from an EMBL/GenBank/DDBJ whole genome shotgun (WGS) entry which is preliminary data.</text>
</comment>
<reference evidence="2 3" key="1">
    <citation type="journal article" date="2013" name="Curr. Biol.">
        <title>The Genome of the Foraminiferan Reticulomyxa filosa.</title>
        <authorList>
            <person name="Glockner G."/>
            <person name="Hulsmann N."/>
            <person name="Schleicher M."/>
            <person name="Noegel A.A."/>
            <person name="Eichinger L."/>
            <person name="Gallinger C."/>
            <person name="Pawlowski J."/>
            <person name="Sierra R."/>
            <person name="Euteneuer U."/>
            <person name="Pillet L."/>
            <person name="Moustafa A."/>
            <person name="Platzer M."/>
            <person name="Groth M."/>
            <person name="Szafranski K."/>
            <person name="Schliwa M."/>
        </authorList>
    </citation>
    <scope>NUCLEOTIDE SEQUENCE [LARGE SCALE GENOMIC DNA]</scope>
</reference>
<evidence type="ECO:0000313" key="3">
    <source>
        <dbReference type="Proteomes" id="UP000023152"/>
    </source>
</evidence>
<name>X6MYF0_RETFI</name>
<feature type="region of interest" description="Disordered" evidence="1">
    <location>
        <begin position="267"/>
        <end position="287"/>
    </location>
</feature>
<dbReference type="Proteomes" id="UP000023152">
    <property type="component" value="Unassembled WGS sequence"/>
</dbReference>
<accession>X6MYF0</accession>
<feature type="compositionally biased region" description="Low complexity" evidence="1">
    <location>
        <begin position="278"/>
        <end position="287"/>
    </location>
</feature>
<keyword evidence="3" id="KW-1185">Reference proteome</keyword>
<sequence length="373" mass="41685">MLFVIIMCTYTQCMHIHHIQNVYTFEMNANRADRDVNGDVAKKKIATMMGPLIPWNIVTAVYDHYSTHTFTIEKKILRRWKELQMQAKSKDSAAQTKLDRIPLHFHGSDINADSSKANKKQKNKDKDKNKEKEKEREKDGAISVPKAKDSSKSKTASMSNQASQSTDLPSTQAVIETMSKAKENTSSGMIDLTLPLLHPPEPNAQQDKRGEKRSFSTMNSEALSTQTISVGDTLTQMSQDTSHMVFNPLISPLVGVHVAKKQKIDHPNGNTVHSHDPNINTNTNTSTNTSTNINANANINTSTNANANANANVNINPNPHSLLATQSASSSLETWVRSFKEFHHSERVPLWSNRFVEPIPWFSMNVKPTTPKR</sequence>
<dbReference type="AlphaFoldDB" id="X6MYF0"/>
<dbReference type="EMBL" id="ASPP01014094">
    <property type="protein sequence ID" value="ETO19055.1"/>
    <property type="molecule type" value="Genomic_DNA"/>
</dbReference>
<gene>
    <name evidence="2" type="ORF">RFI_18181</name>
</gene>
<proteinExistence type="predicted"/>